<gene>
    <name evidence="4" type="ORF">V6E02_05615</name>
</gene>
<dbReference type="PANTHER" id="PTHR28008:SF1">
    <property type="entry name" value="DOMAIN PROTEIN, PUTATIVE (AFU_ORTHOLOGUE AFUA_3G10980)-RELATED"/>
    <property type="match status" value="1"/>
</dbReference>
<evidence type="ECO:0000256" key="1">
    <source>
        <dbReference type="SAM" id="MobiDB-lite"/>
    </source>
</evidence>
<dbReference type="Proteomes" id="UP001482231">
    <property type="component" value="Unassembled WGS sequence"/>
</dbReference>
<name>A0ABV0EF94_9BURK</name>
<feature type="transmembrane region" description="Helical" evidence="2">
    <location>
        <begin position="58"/>
        <end position="77"/>
    </location>
</feature>
<sequence length="741" mass="79901">MNPSSRRLLLGTALAYTVFVIYGSLVPLDFRPLPLAEALARFQAMPYLTLGIGSRADWVANILLFIPLAFLWLGVVWHHSSRPWRLAATLAVGAASVLLSVAIEFAQLYFPPRTVSLNDILAESLGAVGGVALWWVAGERLVAWVGGWREAHGPLARHERLLALWLCGLFFYNVLPLDLTISPVELYHKFRAGRVVMLPFAGLPADPSQALYDLITDVALWIPAAWLWRAGGASRARAVGNTVAAAALLEFLQLWVYSRVTDVTDVLTAALGGFMGAILPRRGEAIFPRAAAAALLGAWVVVLVGLFWYPFDFRADGPFLSQRLAGLPRVPFAAYYFGTEYRAATEVLHKLLFFVPLGWLAARAGCKRGAALVLSLAVAALLEGGQFFLPGKHADLTDWLIEGCGGGIGVWLSGWLAKGTLSPTVLPARASQRPRRGLRLIAVWWGLAAFALVGTRLPSVPYNVRELLGEHALLSSLALSLAMLWIVGFPAWLARAGDGRRGLAWLPAGILLHGVFAFALLRLAVPIESLYDVVGSPTLDWPGESEIVARFLGLFAAVSAAAFPAASLALGAPRPVRWLAIALACPLVVTSYAVVVLAANTDNLTELLAHSARWDAFLWVWLAGFVTALAGYGLAAWIDGRRVRWLPWAVLGAGPVAWVLLAFGLEPTLVKYGRVFSALQFLLSTDRAHYASDGELVLRFGLAWWLAVSVTAAVTAVLPAPQPGTGRKAKARPAPQPRPVP</sequence>
<dbReference type="PROSITE" id="PS51318">
    <property type="entry name" value="TAT"/>
    <property type="match status" value="1"/>
</dbReference>
<keyword evidence="5" id="KW-1185">Reference proteome</keyword>
<feature type="domain" description="VanZ-like" evidence="3">
    <location>
        <begin position="168"/>
        <end position="279"/>
    </location>
</feature>
<accession>A0ABV0EF94</accession>
<feature type="transmembrane region" description="Helical" evidence="2">
    <location>
        <begin position="578"/>
        <end position="598"/>
    </location>
</feature>
<feature type="transmembrane region" description="Helical" evidence="2">
    <location>
        <begin position="645"/>
        <end position="665"/>
    </location>
</feature>
<feature type="domain" description="VanZ-like" evidence="3">
    <location>
        <begin position="52"/>
        <end position="136"/>
    </location>
</feature>
<feature type="region of interest" description="Disordered" evidence="1">
    <location>
        <begin position="722"/>
        <end position="741"/>
    </location>
</feature>
<evidence type="ECO:0000256" key="2">
    <source>
        <dbReference type="SAM" id="Phobius"/>
    </source>
</evidence>
<proteinExistence type="predicted"/>
<protein>
    <submittedName>
        <fullName evidence="4">VanZ family protein</fullName>
    </submittedName>
</protein>
<evidence type="ECO:0000313" key="4">
    <source>
        <dbReference type="EMBL" id="MEO1766685.1"/>
    </source>
</evidence>
<feature type="transmembrane region" description="Helical" evidence="2">
    <location>
        <begin position="505"/>
        <end position="527"/>
    </location>
</feature>
<feature type="transmembrane region" description="Helical" evidence="2">
    <location>
        <begin position="162"/>
        <end position="181"/>
    </location>
</feature>
<dbReference type="InterPro" id="IPR006311">
    <property type="entry name" value="TAT_signal"/>
</dbReference>
<dbReference type="InterPro" id="IPR006976">
    <property type="entry name" value="VanZ-like"/>
</dbReference>
<feature type="transmembrane region" description="Helical" evidence="2">
    <location>
        <begin position="547"/>
        <end position="571"/>
    </location>
</feature>
<feature type="transmembrane region" description="Helical" evidence="2">
    <location>
        <begin position="702"/>
        <end position="720"/>
    </location>
</feature>
<feature type="transmembrane region" description="Helical" evidence="2">
    <location>
        <begin position="369"/>
        <end position="387"/>
    </location>
</feature>
<feature type="transmembrane region" description="Helical" evidence="2">
    <location>
        <begin position="618"/>
        <end position="638"/>
    </location>
</feature>
<feature type="transmembrane region" description="Helical" evidence="2">
    <location>
        <begin position="438"/>
        <end position="457"/>
    </location>
</feature>
<keyword evidence="2" id="KW-0812">Transmembrane</keyword>
<reference evidence="4 5" key="1">
    <citation type="submission" date="2024-02" db="EMBL/GenBank/DDBJ databases">
        <title>New thermophilic sulfur-oxidizing bacteria from a hot springs of the Uzon caldera (Kamchatka, Russia).</title>
        <authorList>
            <person name="Dukat A.M."/>
            <person name="Elcheninov A.G."/>
            <person name="Frolov E.N."/>
        </authorList>
    </citation>
    <scope>NUCLEOTIDE SEQUENCE [LARGE SCALE GENOMIC DNA]</scope>
    <source>
        <strain evidence="4 5">AK1</strain>
    </source>
</reference>
<keyword evidence="2" id="KW-0472">Membrane</keyword>
<organism evidence="4 5">
    <name type="scientific">Thiobacter aerophilum</name>
    <dbReference type="NCBI Taxonomy" id="3121275"/>
    <lineage>
        <taxon>Bacteria</taxon>
        <taxon>Pseudomonadati</taxon>
        <taxon>Pseudomonadota</taxon>
        <taxon>Betaproteobacteria</taxon>
        <taxon>Burkholderiales</taxon>
        <taxon>Thiobacteraceae</taxon>
        <taxon>Thiobacter</taxon>
    </lineage>
</organism>
<feature type="transmembrane region" description="Helical" evidence="2">
    <location>
        <begin position="89"/>
        <end position="110"/>
    </location>
</feature>
<dbReference type="Pfam" id="PF04892">
    <property type="entry name" value="VanZ"/>
    <property type="match status" value="3"/>
</dbReference>
<feature type="transmembrane region" description="Helical" evidence="2">
    <location>
        <begin position="399"/>
        <end position="417"/>
    </location>
</feature>
<evidence type="ECO:0000313" key="5">
    <source>
        <dbReference type="Proteomes" id="UP001482231"/>
    </source>
</evidence>
<feature type="domain" description="VanZ-like" evidence="3">
    <location>
        <begin position="299"/>
        <end position="413"/>
    </location>
</feature>
<feature type="transmembrane region" description="Helical" evidence="2">
    <location>
        <begin position="472"/>
        <end position="493"/>
    </location>
</feature>
<keyword evidence="2" id="KW-1133">Transmembrane helix</keyword>
<dbReference type="PANTHER" id="PTHR28008">
    <property type="entry name" value="DOMAIN PROTEIN, PUTATIVE (AFU_ORTHOLOGUE AFUA_3G10980)-RELATED"/>
    <property type="match status" value="1"/>
</dbReference>
<feature type="transmembrane region" description="Helical" evidence="2">
    <location>
        <begin position="291"/>
        <end position="311"/>
    </location>
</feature>
<comment type="caution">
    <text evidence="4">The sequence shown here is derived from an EMBL/GenBank/DDBJ whole genome shotgun (WGS) entry which is preliminary data.</text>
</comment>
<dbReference type="EMBL" id="JBAJEX010000003">
    <property type="protein sequence ID" value="MEO1766685.1"/>
    <property type="molecule type" value="Genomic_DNA"/>
</dbReference>
<evidence type="ECO:0000259" key="3">
    <source>
        <dbReference type="Pfam" id="PF04892"/>
    </source>
</evidence>
<feature type="transmembrane region" description="Helical" evidence="2">
    <location>
        <begin position="238"/>
        <end position="257"/>
    </location>
</feature>
<dbReference type="RefSeq" id="WP_347307793.1">
    <property type="nucleotide sequence ID" value="NZ_JBAJEX010000003.1"/>
</dbReference>